<comment type="caution">
    <text evidence="2">The sequence shown here is derived from an EMBL/GenBank/DDBJ whole genome shotgun (WGS) entry which is preliminary data.</text>
</comment>
<evidence type="ECO:0000313" key="3">
    <source>
        <dbReference type="Proteomes" id="UP001498398"/>
    </source>
</evidence>
<reference evidence="2 3" key="1">
    <citation type="submission" date="2024-01" db="EMBL/GenBank/DDBJ databases">
        <title>A draft genome for the cacao thread blight pathogen Marasmiellus scandens.</title>
        <authorList>
            <person name="Baruah I.K."/>
            <person name="Leung J."/>
            <person name="Bukari Y."/>
            <person name="Amoako-Attah I."/>
            <person name="Meinhardt L.W."/>
            <person name="Bailey B.A."/>
            <person name="Cohen S.P."/>
        </authorList>
    </citation>
    <scope>NUCLEOTIDE SEQUENCE [LARGE SCALE GENOMIC DNA]</scope>
    <source>
        <strain evidence="2 3">GH-19</strain>
    </source>
</reference>
<name>A0ABR1J657_9AGAR</name>
<evidence type="ECO:0000313" key="2">
    <source>
        <dbReference type="EMBL" id="KAK7451008.1"/>
    </source>
</evidence>
<dbReference type="EMBL" id="JBANRG010000032">
    <property type="protein sequence ID" value="KAK7451008.1"/>
    <property type="molecule type" value="Genomic_DNA"/>
</dbReference>
<gene>
    <name evidence="2" type="ORF">VKT23_012685</name>
</gene>
<feature type="compositionally biased region" description="Polar residues" evidence="1">
    <location>
        <begin position="19"/>
        <end position="32"/>
    </location>
</feature>
<protein>
    <submittedName>
        <fullName evidence="2">Uncharacterized protein</fullName>
    </submittedName>
</protein>
<evidence type="ECO:0000256" key="1">
    <source>
        <dbReference type="SAM" id="MobiDB-lite"/>
    </source>
</evidence>
<organism evidence="2 3">
    <name type="scientific">Marasmiellus scandens</name>
    <dbReference type="NCBI Taxonomy" id="2682957"/>
    <lineage>
        <taxon>Eukaryota</taxon>
        <taxon>Fungi</taxon>
        <taxon>Dikarya</taxon>
        <taxon>Basidiomycota</taxon>
        <taxon>Agaricomycotina</taxon>
        <taxon>Agaricomycetes</taxon>
        <taxon>Agaricomycetidae</taxon>
        <taxon>Agaricales</taxon>
        <taxon>Marasmiineae</taxon>
        <taxon>Omphalotaceae</taxon>
        <taxon>Marasmiellus</taxon>
    </lineage>
</organism>
<keyword evidence="3" id="KW-1185">Reference proteome</keyword>
<accession>A0ABR1J657</accession>
<feature type="region of interest" description="Disordered" evidence="1">
    <location>
        <begin position="1"/>
        <end position="110"/>
    </location>
</feature>
<feature type="compositionally biased region" description="Polar residues" evidence="1">
    <location>
        <begin position="100"/>
        <end position="110"/>
    </location>
</feature>
<proteinExistence type="predicted"/>
<sequence>MAFNNISGDKPVEGFKTMASPTDKTTIPNSGPVNIEQGPSAEFYSGNQFGMDDNNAASKGTGSGIGMKRQRSEEREQEGAQPGDSGEKLRQKMMKAQTAWDRTQVTENIF</sequence>
<dbReference type="Proteomes" id="UP001498398">
    <property type="component" value="Unassembled WGS sequence"/>
</dbReference>